<evidence type="ECO:0000256" key="2">
    <source>
        <dbReference type="ARBA" id="ARBA00006739"/>
    </source>
</evidence>
<comment type="caution">
    <text evidence="6">The sequence shown here is derived from an EMBL/GenBank/DDBJ whole genome shotgun (WGS) entry which is preliminary data.</text>
</comment>
<evidence type="ECO:0000313" key="6">
    <source>
        <dbReference type="EMBL" id="HGG00855.1"/>
    </source>
</evidence>
<evidence type="ECO:0000256" key="1">
    <source>
        <dbReference type="ARBA" id="ARBA00004776"/>
    </source>
</evidence>
<evidence type="ECO:0000256" key="4">
    <source>
        <dbReference type="ARBA" id="ARBA00022679"/>
    </source>
</evidence>
<dbReference type="InterPro" id="IPR001173">
    <property type="entry name" value="Glyco_trans_2-like"/>
</dbReference>
<dbReference type="AlphaFoldDB" id="A0A7C3VSG0"/>
<comment type="similarity">
    <text evidence="2">Belongs to the glycosyltransferase 2 family.</text>
</comment>
<evidence type="ECO:0000256" key="3">
    <source>
        <dbReference type="ARBA" id="ARBA00022676"/>
    </source>
</evidence>
<protein>
    <submittedName>
        <fullName evidence="6">Glycosyltransferase family 2 protein</fullName>
    </submittedName>
</protein>
<keyword evidence="3" id="KW-0328">Glycosyltransferase</keyword>
<evidence type="ECO:0000259" key="5">
    <source>
        <dbReference type="Pfam" id="PF00535"/>
    </source>
</evidence>
<gene>
    <name evidence="6" type="ORF">ENR15_09450</name>
</gene>
<accession>A0A7C3VSG0</accession>
<sequence>MSKLSIAALITCHNRRDKTMACLEALSQQKDIQCEIYLTDDGSSDGTSAAVRERYPEVKLLAGDGSLFWVGGMRKAFAAAMDIGYDYYLWLNDDSNLFADTVSQLVRTHQNLAANHTQEAIIIGSLQDAATGVLTYGGVVRANSWHPLKFQLLTPGDEPKPCVTMNGNCVLIPHSVAAKVGNLEPKFIHRHADYDYGLRAQQLGCSVWVAPGYAGTCSRNPKSGTWEDANLPFSQLWKQVTGPKGLAPEEWQLFARRHAGPLWYFYWLLPYVRVMGTSLLRKLRK</sequence>
<dbReference type="Gene3D" id="3.90.550.10">
    <property type="entry name" value="Spore Coat Polysaccharide Biosynthesis Protein SpsA, Chain A"/>
    <property type="match status" value="1"/>
</dbReference>
<dbReference type="PANTHER" id="PTHR43179:SF12">
    <property type="entry name" value="GALACTOFURANOSYLTRANSFERASE GLFT2"/>
    <property type="match status" value="1"/>
</dbReference>
<dbReference type="SUPFAM" id="SSF53448">
    <property type="entry name" value="Nucleotide-diphospho-sugar transferases"/>
    <property type="match status" value="1"/>
</dbReference>
<dbReference type="PANTHER" id="PTHR43179">
    <property type="entry name" value="RHAMNOSYLTRANSFERASE WBBL"/>
    <property type="match status" value="1"/>
</dbReference>
<dbReference type="EMBL" id="DSPX01000094">
    <property type="protein sequence ID" value="HGG00855.1"/>
    <property type="molecule type" value="Genomic_DNA"/>
</dbReference>
<feature type="domain" description="Glycosyltransferase 2-like" evidence="5">
    <location>
        <begin position="9"/>
        <end position="112"/>
    </location>
</feature>
<reference evidence="6" key="1">
    <citation type="journal article" date="2020" name="mSystems">
        <title>Genome- and Community-Level Interaction Insights into Carbon Utilization and Element Cycling Functions of Hydrothermarchaeota in Hydrothermal Sediment.</title>
        <authorList>
            <person name="Zhou Z."/>
            <person name="Liu Y."/>
            <person name="Xu W."/>
            <person name="Pan J."/>
            <person name="Luo Z.H."/>
            <person name="Li M."/>
        </authorList>
    </citation>
    <scope>NUCLEOTIDE SEQUENCE [LARGE SCALE GENOMIC DNA]</scope>
    <source>
        <strain evidence="6">SpSt-374</strain>
    </source>
</reference>
<comment type="pathway">
    <text evidence="1">Cell wall biogenesis; cell wall polysaccharide biosynthesis.</text>
</comment>
<dbReference type="GO" id="GO:0016757">
    <property type="term" value="F:glycosyltransferase activity"/>
    <property type="evidence" value="ECO:0007669"/>
    <property type="project" value="UniProtKB-KW"/>
</dbReference>
<keyword evidence="4 6" id="KW-0808">Transferase</keyword>
<name>A0A7C3VSG0_9CYAN</name>
<dbReference type="InterPro" id="IPR029044">
    <property type="entry name" value="Nucleotide-diphossugar_trans"/>
</dbReference>
<dbReference type="Pfam" id="PF00535">
    <property type="entry name" value="Glycos_transf_2"/>
    <property type="match status" value="1"/>
</dbReference>
<organism evidence="6">
    <name type="scientific">Planktothricoides sp. SpSt-374</name>
    <dbReference type="NCBI Taxonomy" id="2282167"/>
    <lineage>
        <taxon>Bacteria</taxon>
        <taxon>Bacillati</taxon>
        <taxon>Cyanobacteriota</taxon>
        <taxon>Cyanophyceae</taxon>
        <taxon>Oscillatoriophycideae</taxon>
        <taxon>Oscillatoriales</taxon>
        <taxon>Oscillatoriaceae</taxon>
        <taxon>Planktothricoides</taxon>
    </lineage>
</organism>
<proteinExistence type="inferred from homology"/>